<dbReference type="SUPFAM" id="SSF56219">
    <property type="entry name" value="DNase I-like"/>
    <property type="match status" value="1"/>
</dbReference>
<sequence>MNKVLQWNCKGILGKFNELSNSISEYDIVCLQETWLKPDHRIGFTGYKTIRSDRCGMRSGGGTAVICRNGLDPLQVGHVPKFFHGVEMTAVSVKIREILVDRILIVSLYKPPEVSLDRQQWLDLFEILGIGFLIL</sequence>
<dbReference type="InterPro" id="IPR005135">
    <property type="entry name" value="Endo/exonuclease/phosphatase"/>
</dbReference>
<evidence type="ECO:0000313" key="2">
    <source>
        <dbReference type="EMBL" id="KYM98819.1"/>
    </source>
</evidence>
<protein>
    <recommendedName>
        <fullName evidence="1">Endonuclease/exonuclease/phosphatase domain-containing protein</fullName>
    </recommendedName>
</protein>
<dbReference type="GO" id="GO:0003824">
    <property type="term" value="F:catalytic activity"/>
    <property type="evidence" value="ECO:0007669"/>
    <property type="project" value="InterPro"/>
</dbReference>
<feature type="domain" description="Endonuclease/exonuclease/phosphatase" evidence="1">
    <location>
        <begin position="5"/>
        <end position="126"/>
    </location>
</feature>
<dbReference type="Pfam" id="PF03372">
    <property type="entry name" value="Exo_endo_phos"/>
    <property type="match status" value="1"/>
</dbReference>
<accession>A0A151IDN4</accession>
<evidence type="ECO:0000313" key="3">
    <source>
        <dbReference type="Proteomes" id="UP000078542"/>
    </source>
</evidence>
<dbReference type="EMBL" id="KQ977914">
    <property type="protein sequence ID" value="KYM98819.1"/>
    <property type="molecule type" value="Genomic_DNA"/>
</dbReference>
<name>A0A151IDN4_9HYME</name>
<gene>
    <name evidence="2" type="ORF">ALC62_10466</name>
</gene>
<dbReference type="AlphaFoldDB" id="A0A151IDN4"/>
<reference evidence="2 3" key="1">
    <citation type="submission" date="2016-03" db="EMBL/GenBank/DDBJ databases">
        <title>Cyphomyrmex costatus WGS genome.</title>
        <authorList>
            <person name="Nygaard S."/>
            <person name="Hu H."/>
            <person name="Boomsma J."/>
            <person name="Zhang G."/>
        </authorList>
    </citation>
    <scope>NUCLEOTIDE SEQUENCE [LARGE SCALE GENOMIC DNA]</scope>
    <source>
        <strain evidence="2">MS0001</strain>
        <tissue evidence="2">Whole body</tissue>
    </source>
</reference>
<keyword evidence="3" id="KW-1185">Reference proteome</keyword>
<evidence type="ECO:0000259" key="1">
    <source>
        <dbReference type="Pfam" id="PF03372"/>
    </source>
</evidence>
<dbReference type="Proteomes" id="UP000078542">
    <property type="component" value="Unassembled WGS sequence"/>
</dbReference>
<organism evidence="2 3">
    <name type="scientific">Cyphomyrmex costatus</name>
    <dbReference type="NCBI Taxonomy" id="456900"/>
    <lineage>
        <taxon>Eukaryota</taxon>
        <taxon>Metazoa</taxon>
        <taxon>Ecdysozoa</taxon>
        <taxon>Arthropoda</taxon>
        <taxon>Hexapoda</taxon>
        <taxon>Insecta</taxon>
        <taxon>Pterygota</taxon>
        <taxon>Neoptera</taxon>
        <taxon>Endopterygota</taxon>
        <taxon>Hymenoptera</taxon>
        <taxon>Apocrita</taxon>
        <taxon>Aculeata</taxon>
        <taxon>Formicoidea</taxon>
        <taxon>Formicidae</taxon>
        <taxon>Myrmicinae</taxon>
        <taxon>Cyphomyrmex</taxon>
    </lineage>
</organism>
<proteinExistence type="predicted"/>
<dbReference type="InterPro" id="IPR036691">
    <property type="entry name" value="Endo/exonu/phosph_ase_sf"/>
</dbReference>
<dbReference type="Gene3D" id="3.60.10.10">
    <property type="entry name" value="Endonuclease/exonuclease/phosphatase"/>
    <property type="match status" value="1"/>
</dbReference>